<dbReference type="Proteomes" id="UP000515159">
    <property type="component" value="Chromosome 10"/>
</dbReference>
<evidence type="ECO:0000313" key="3">
    <source>
        <dbReference type="RefSeq" id="XP_033817991.1"/>
    </source>
</evidence>
<feature type="compositionally biased region" description="Basic and acidic residues" evidence="1">
    <location>
        <begin position="1"/>
        <end position="11"/>
    </location>
</feature>
<dbReference type="RefSeq" id="XP_033817991.1">
    <property type="nucleotide sequence ID" value="XM_033962100.1"/>
</dbReference>
<name>A0A6P8SGH6_GEOSA</name>
<dbReference type="CTD" id="100681430"/>
<dbReference type="RefSeq" id="XP_033817995.1">
    <property type="nucleotide sequence ID" value="XM_033962104.1"/>
</dbReference>
<dbReference type="PANTHER" id="PTHR37153:SF1">
    <property type="entry name" value="HYPOTHETICAL LOC292874"/>
    <property type="match status" value="1"/>
</dbReference>
<dbReference type="Pfam" id="PF15876">
    <property type="entry name" value="DUF4732"/>
    <property type="match status" value="1"/>
</dbReference>
<accession>A0A6P8SGH6</accession>
<reference evidence="3 4" key="1">
    <citation type="submission" date="2025-04" db="UniProtKB">
        <authorList>
            <consortium name="RefSeq"/>
        </authorList>
    </citation>
    <scope>IDENTIFICATION</scope>
</reference>
<evidence type="ECO:0000313" key="2">
    <source>
        <dbReference type="Proteomes" id="UP000515159"/>
    </source>
</evidence>
<sequence length="211" mass="24462">MQEMQKEESKAKSGLGNWWDPDCKQNNNSSLEMSPNLALLSETIHASNLGRSSILKSTKRHLKQIILEYEALDLEMPCIRKFQKPPAAQPLTLCMECTPEKDFCHKDILKAIEKIVPKALEKRRVCRIQFENMNVICGTAGRKNRWLITVSDFQTRNLFLRSGLVIGKDYFLLRRHDDVIMEDYKLHLRRALARKKILDMLSNSTDEDTLD</sequence>
<dbReference type="InterPro" id="IPR031746">
    <property type="entry name" value="DUF4732"/>
</dbReference>
<dbReference type="AlphaFoldDB" id="A0A6P8SGH6"/>
<evidence type="ECO:0000313" key="6">
    <source>
        <dbReference type="RefSeq" id="XP_033817995.1"/>
    </source>
</evidence>
<dbReference type="KEGG" id="gsh:117368440"/>
<dbReference type="RefSeq" id="XP_033817992.1">
    <property type="nucleotide sequence ID" value="XM_033962101.1"/>
</dbReference>
<dbReference type="OrthoDB" id="6076093at2759"/>
<dbReference type="RefSeq" id="XP_033817994.1">
    <property type="nucleotide sequence ID" value="XM_033962103.1"/>
</dbReference>
<feature type="region of interest" description="Disordered" evidence="1">
    <location>
        <begin position="1"/>
        <end position="21"/>
    </location>
</feature>
<keyword evidence="2" id="KW-1185">Reference proteome</keyword>
<evidence type="ECO:0000256" key="1">
    <source>
        <dbReference type="SAM" id="MobiDB-lite"/>
    </source>
</evidence>
<dbReference type="PANTHER" id="PTHR37153">
    <property type="entry name" value="CHROMOSOME 19 C19ORF81 HOMOLOG"/>
    <property type="match status" value="1"/>
</dbReference>
<evidence type="ECO:0000313" key="4">
    <source>
        <dbReference type="RefSeq" id="XP_033817992.1"/>
    </source>
</evidence>
<dbReference type="GeneID" id="117368440"/>
<protein>
    <submittedName>
        <fullName evidence="3 4">Uncharacterized protein</fullName>
    </submittedName>
</protein>
<evidence type="ECO:0000313" key="5">
    <source>
        <dbReference type="RefSeq" id="XP_033817994.1"/>
    </source>
</evidence>
<proteinExistence type="predicted"/>
<organism evidence="2 6">
    <name type="scientific">Geotrypetes seraphini</name>
    <name type="common">Gaboon caecilian</name>
    <name type="synonym">Caecilia seraphini</name>
    <dbReference type="NCBI Taxonomy" id="260995"/>
    <lineage>
        <taxon>Eukaryota</taxon>
        <taxon>Metazoa</taxon>
        <taxon>Chordata</taxon>
        <taxon>Craniata</taxon>
        <taxon>Vertebrata</taxon>
        <taxon>Euteleostomi</taxon>
        <taxon>Amphibia</taxon>
        <taxon>Gymnophiona</taxon>
        <taxon>Geotrypetes</taxon>
    </lineage>
</organism>
<gene>
    <name evidence="3 4 5 6" type="primary">C10H19orf81</name>
</gene>